<dbReference type="SUPFAM" id="SSF48498">
    <property type="entry name" value="Tetracyclin repressor-like, C-terminal domain"/>
    <property type="match status" value="1"/>
</dbReference>
<dbReference type="InterPro" id="IPR023772">
    <property type="entry name" value="DNA-bd_HTH_TetR-type_CS"/>
</dbReference>
<protein>
    <submittedName>
        <fullName evidence="6">HTH-type transcriptional regulator betI</fullName>
    </submittedName>
</protein>
<dbReference type="InterPro" id="IPR011075">
    <property type="entry name" value="TetR_C"/>
</dbReference>
<dbReference type="Gene3D" id="1.10.357.10">
    <property type="entry name" value="Tetracycline Repressor, domain 2"/>
    <property type="match status" value="1"/>
</dbReference>
<proteinExistence type="predicted"/>
<dbReference type="GO" id="GO:0000976">
    <property type="term" value="F:transcription cis-regulatory region binding"/>
    <property type="evidence" value="ECO:0007669"/>
    <property type="project" value="TreeGrafter"/>
</dbReference>
<dbReference type="KEGG" id="afs:AFR_39605"/>
<dbReference type="PROSITE" id="PS01081">
    <property type="entry name" value="HTH_TETR_1"/>
    <property type="match status" value="1"/>
</dbReference>
<dbReference type="InterPro" id="IPR009057">
    <property type="entry name" value="Homeodomain-like_sf"/>
</dbReference>
<name>U5WDS6_9ACTN</name>
<dbReference type="SUPFAM" id="SSF46689">
    <property type="entry name" value="Homeodomain-like"/>
    <property type="match status" value="1"/>
</dbReference>
<dbReference type="PANTHER" id="PTHR30055:SF234">
    <property type="entry name" value="HTH-TYPE TRANSCRIPTIONAL REGULATOR BETI"/>
    <property type="match status" value="1"/>
</dbReference>
<dbReference type="Gene3D" id="1.10.10.60">
    <property type="entry name" value="Homeodomain-like"/>
    <property type="match status" value="1"/>
</dbReference>
<feature type="domain" description="HTH tetR-type" evidence="5">
    <location>
        <begin position="10"/>
        <end position="70"/>
    </location>
</feature>
<dbReference type="Pfam" id="PF00440">
    <property type="entry name" value="TetR_N"/>
    <property type="match status" value="1"/>
</dbReference>
<feature type="DNA-binding region" description="H-T-H motif" evidence="4">
    <location>
        <begin position="33"/>
        <end position="52"/>
    </location>
</feature>
<gene>
    <name evidence="6" type="ORF">AFR_39605</name>
</gene>
<evidence type="ECO:0000313" key="7">
    <source>
        <dbReference type="Proteomes" id="UP000017746"/>
    </source>
</evidence>
<dbReference type="PANTHER" id="PTHR30055">
    <property type="entry name" value="HTH-TYPE TRANSCRIPTIONAL REGULATOR RUTR"/>
    <property type="match status" value="1"/>
</dbReference>
<accession>U5WDS6</accession>
<evidence type="ECO:0000256" key="3">
    <source>
        <dbReference type="ARBA" id="ARBA00023163"/>
    </source>
</evidence>
<evidence type="ECO:0000256" key="2">
    <source>
        <dbReference type="ARBA" id="ARBA00023125"/>
    </source>
</evidence>
<organism evidence="6 7">
    <name type="scientific">Actinoplanes friuliensis DSM 7358</name>
    <dbReference type="NCBI Taxonomy" id="1246995"/>
    <lineage>
        <taxon>Bacteria</taxon>
        <taxon>Bacillati</taxon>
        <taxon>Actinomycetota</taxon>
        <taxon>Actinomycetes</taxon>
        <taxon>Micromonosporales</taxon>
        <taxon>Micromonosporaceae</taxon>
        <taxon>Actinoplanes</taxon>
    </lineage>
</organism>
<dbReference type="OrthoDB" id="5242390at2"/>
<keyword evidence="7" id="KW-1185">Reference proteome</keyword>
<keyword evidence="2 4" id="KW-0238">DNA-binding</keyword>
<dbReference type="GO" id="GO:0003700">
    <property type="term" value="F:DNA-binding transcription factor activity"/>
    <property type="evidence" value="ECO:0007669"/>
    <property type="project" value="TreeGrafter"/>
</dbReference>
<dbReference type="PRINTS" id="PR00455">
    <property type="entry name" value="HTHTETR"/>
</dbReference>
<evidence type="ECO:0000259" key="5">
    <source>
        <dbReference type="PROSITE" id="PS50977"/>
    </source>
</evidence>
<keyword evidence="1" id="KW-0805">Transcription regulation</keyword>
<dbReference type="Pfam" id="PF16859">
    <property type="entry name" value="TetR_C_11"/>
    <property type="match status" value="1"/>
</dbReference>
<dbReference type="InterPro" id="IPR050109">
    <property type="entry name" value="HTH-type_TetR-like_transc_reg"/>
</dbReference>
<dbReference type="InterPro" id="IPR036271">
    <property type="entry name" value="Tet_transcr_reg_TetR-rel_C_sf"/>
</dbReference>
<keyword evidence="3" id="KW-0804">Transcription</keyword>
<dbReference type="PROSITE" id="PS50977">
    <property type="entry name" value="HTH_TETR_2"/>
    <property type="match status" value="1"/>
</dbReference>
<dbReference type="EMBL" id="CP006272">
    <property type="protein sequence ID" value="AGZ46175.1"/>
    <property type="molecule type" value="Genomic_DNA"/>
</dbReference>
<reference evidence="6 7" key="1">
    <citation type="journal article" date="2014" name="J. Biotechnol.">
        <title>Complete genome sequence of the actinobacterium Actinoplanes friuliensis HAG 010964, producer of the lipopeptide antibiotic friulimycin.</title>
        <authorList>
            <person name="Ruckert C."/>
            <person name="Szczepanowski R."/>
            <person name="Albersmeier A."/>
            <person name="Goesmann A."/>
            <person name="Fischer N."/>
            <person name="Steinkamper A."/>
            <person name="Puhler A."/>
            <person name="Biener R."/>
            <person name="Schwartz D."/>
            <person name="Kalinowski J."/>
        </authorList>
    </citation>
    <scope>NUCLEOTIDE SEQUENCE [LARGE SCALE GENOMIC DNA]</scope>
    <source>
        <strain evidence="6 7">DSM 7358</strain>
    </source>
</reference>
<dbReference type="RefSeq" id="WP_023562508.1">
    <property type="nucleotide sequence ID" value="NC_022657.1"/>
</dbReference>
<dbReference type="PATRIC" id="fig|1246995.3.peg.8012"/>
<sequence length="194" mass="21440">MPRVSEDHLTARREQILAAARRCFLRNGLHNTSMQDLIREAGLSVGAVYRYFKSKDEIINAISQTVAGALVVQLDELAARKLPLLEAVSGVLDLIDRQLHPDGNFPLGLQVWSEAVLNPAIGTIVRNRYLELREPFRAITRTAVERGELPPDTDVEAVAAVLFGLLPGYGLQRQLVGFPDKDTYLAGVITLLTR</sequence>
<evidence type="ECO:0000313" key="6">
    <source>
        <dbReference type="EMBL" id="AGZ46175.1"/>
    </source>
</evidence>
<dbReference type="InterPro" id="IPR001647">
    <property type="entry name" value="HTH_TetR"/>
</dbReference>
<dbReference type="AlphaFoldDB" id="U5WDS6"/>
<dbReference type="Proteomes" id="UP000017746">
    <property type="component" value="Chromosome"/>
</dbReference>
<evidence type="ECO:0000256" key="4">
    <source>
        <dbReference type="PROSITE-ProRule" id="PRU00335"/>
    </source>
</evidence>
<evidence type="ECO:0000256" key="1">
    <source>
        <dbReference type="ARBA" id="ARBA00023015"/>
    </source>
</evidence>
<dbReference type="eggNOG" id="COG1309">
    <property type="taxonomic scope" value="Bacteria"/>
</dbReference>
<dbReference type="HOGENOM" id="CLU_069356_15_12_11"/>
<dbReference type="STRING" id="1246995.AFR_39605"/>